<comment type="caution">
    <text evidence="4">The sequence shown here is derived from an EMBL/GenBank/DDBJ whole genome shotgun (WGS) entry which is preliminary data.</text>
</comment>
<dbReference type="CDD" id="cd06583">
    <property type="entry name" value="PGRP"/>
    <property type="match status" value="1"/>
</dbReference>
<dbReference type="PANTHER" id="PTHR11022">
    <property type="entry name" value="PEPTIDOGLYCAN RECOGNITION PROTEIN"/>
    <property type="match status" value="1"/>
</dbReference>
<dbReference type="Gene3D" id="3.40.80.10">
    <property type="entry name" value="Peptidoglycan recognition protein-like"/>
    <property type="match status" value="1"/>
</dbReference>
<dbReference type="SMART" id="SM00701">
    <property type="entry name" value="PGRP"/>
    <property type="match status" value="1"/>
</dbReference>
<dbReference type="InterPro" id="IPR015510">
    <property type="entry name" value="PGRP"/>
</dbReference>
<dbReference type="InterPro" id="IPR002502">
    <property type="entry name" value="Amidase_domain"/>
</dbReference>
<dbReference type="EMBL" id="MLCF01000127">
    <property type="protein sequence ID" value="OIV35859.1"/>
    <property type="molecule type" value="Genomic_DNA"/>
</dbReference>
<dbReference type="Pfam" id="PF01510">
    <property type="entry name" value="Amidase_2"/>
    <property type="match status" value="1"/>
</dbReference>
<protein>
    <recommendedName>
        <fullName evidence="3">Peptidoglycan recognition protein family domain-containing protein</fullName>
    </recommendedName>
</protein>
<proteinExistence type="inferred from homology"/>
<dbReference type="GO" id="GO:0008270">
    <property type="term" value="F:zinc ion binding"/>
    <property type="evidence" value="ECO:0007669"/>
    <property type="project" value="InterPro"/>
</dbReference>
<evidence type="ECO:0000259" key="3">
    <source>
        <dbReference type="SMART" id="SM00701"/>
    </source>
</evidence>
<feature type="signal peptide" evidence="2">
    <location>
        <begin position="1"/>
        <end position="23"/>
    </location>
</feature>
<evidence type="ECO:0000313" key="5">
    <source>
        <dbReference type="Proteomes" id="UP000243342"/>
    </source>
</evidence>
<dbReference type="SUPFAM" id="SSF55846">
    <property type="entry name" value="N-acetylmuramoyl-L-alanine amidase-like"/>
    <property type="match status" value="1"/>
</dbReference>
<feature type="chain" id="PRO_5039208012" description="Peptidoglycan recognition protein family domain-containing protein" evidence="2">
    <location>
        <begin position="24"/>
        <end position="256"/>
    </location>
</feature>
<dbReference type="InterPro" id="IPR036505">
    <property type="entry name" value="Amidase/PGRP_sf"/>
</dbReference>
<organism evidence="4 5">
    <name type="scientific">Mangrovactinospora gilvigrisea</name>
    <dbReference type="NCBI Taxonomy" id="1428644"/>
    <lineage>
        <taxon>Bacteria</taxon>
        <taxon>Bacillati</taxon>
        <taxon>Actinomycetota</taxon>
        <taxon>Actinomycetes</taxon>
        <taxon>Kitasatosporales</taxon>
        <taxon>Streptomycetaceae</taxon>
        <taxon>Mangrovactinospora</taxon>
    </lineage>
</organism>
<reference evidence="4 5" key="1">
    <citation type="submission" date="2016-10" db="EMBL/GenBank/DDBJ databases">
        <title>Genome sequence of Streptomyces gilvigriseus MUSC 26.</title>
        <authorList>
            <person name="Lee L.-H."/>
            <person name="Ser H.-L."/>
        </authorList>
    </citation>
    <scope>NUCLEOTIDE SEQUENCE [LARGE SCALE GENOMIC DNA]</scope>
    <source>
        <strain evidence="4 5">MUSC 26</strain>
    </source>
</reference>
<gene>
    <name evidence="4" type="ORF">BIV57_19260</name>
</gene>
<keyword evidence="5" id="KW-1185">Reference proteome</keyword>
<dbReference type="InterPro" id="IPR006619">
    <property type="entry name" value="PGRP_domain_met/bac"/>
</dbReference>
<keyword evidence="2" id="KW-0732">Signal</keyword>
<sequence>MRRRTAITAALGVGTAGALSAVAAGAPGLLQRHPPRASAALAQAHPVAARSPFAAPRPRVVTRAEWGADERLRDPSAHYAPAVTAMVLHHTNSGNGYRADEVPEMIRSLYVDHVRRRGWGDLGYNFMVDRFGTIYEGRAGGITRAVIGAHADGFNVGTAGVAAIGSYGPSCRVPAAMGRAIAALAAWKLGLEGVDPRGTTRITSTDDHSRYPSGRTVDLPAILGHRDTYETYCPGRNLYDAMPRIRAEAARLQGRH</sequence>
<name>A0A1J7BB31_9ACTN</name>
<dbReference type="PANTHER" id="PTHR11022:SF41">
    <property type="entry name" value="PEPTIDOGLYCAN-RECOGNITION PROTEIN LC-RELATED"/>
    <property type="match status" value="1"/>
</dbReference>
<dbReference type="Proteomes" id="UP000243342">
    <property type="component" value="Unassembled WGS sequence"/>
</dbReference>
<feature type="domain" description="Peptidoglycan recognition protein family" evidence="3">
    <location>
        <begin position="58"/>
        <end position="204"/>
    </location>
</feature>
<dbReference type="GO" id="GO:0008745">
    <property type="term" value="F:N-acetylmuramoyl-L-alanine amidase activity"/>
    <property type="evidence" value="ECO:0007669"/>
    <property type="project" value="InterPro"/>
</dbReference>
<comment type="similarity">
    <text evidence="1">Belongs to the N-acetylmuramoyl-L-alanine amidase 2 family.</text>
</comment>
<dbReference type="RefSeq" id="WP_071658165.1">
    <property type="nucleotide sequence ID" value="NZ_MLCF01000127.1"/>
</dbReference>
<dbReference type="GO" id="GO:0009253">
    <property type="term" value="P:peptidoglycan catabolic process"/>
    <property type="evidence" value="ECO:0007669"/>
    <property type="project" value="InterPro"/>
</dbReference>
<evidence type="ECO:0000313" key="4">
    <source>
        <dbReference type="EMBL" id="OIV35859.1"/>
    </source>
</evidence>
<accession>A0A1J7BB31</accession>
<dbReference type="OrthoDB" id="514320at2"/>
<dbReference type="AlphaFoldDB" id="A0A1J7BB31"/>
<evidence type="ECO:0000256" key="2">
    <source>
        <dbReference type="SAM" id="SignalP"/>
    </source>
</evidence>
<evidence type="ECO:0000256" key="1">
    <source>
        <dbReference type="ARBA" id="ARBA00007553"/>
    </source>
</evidence>